<organism evidence="1 2">
    <name type="scientific">Entomophthora muscae</name>
    <dbReference type="NCBI Taxonomy" id="34485"/>
    <lineage>
        <taxon>Eukaryota</taxon>
        <taxon>Fungi</taxon>
        <taxon>Fungi incertae sedis</taxon>
        <taxon>Zoopagomycota</taxon>
        <taxon>Entomophthoromycotina</taxon>
        <taxon>Entomophthoromycetes</taxon>
        <taxon>Entomophthorales</taxon>
        <taxon>Entomophthoraceae</taxon>
        <taxon>Entomophthora</taxon>
    </lineage>
</organism>
<name>A0ACC2TNT5_9FUNG</name>
<dbReference type="EMBL" id="QTSX02002308">
    <property type="protein sequence ID" value="KAJ9076235.1"/>
    <property type="molecule type" value="Genomic_DNA"/>
</dbReference>
<gene>
    <name evidence="1" type="ORF">DSO57_1028294</name>
</gene>
<keyword evidence="2" id="KW-1185">Reference proteome</keyword>
<evidence type="ECO:0000313" key="2">
    <source>
        <dbReference type="Proteomes" id="UP001165960"/>
    </source>
</evidence>
<accession>A0ACC2TNT5</accession>
<evidence type="ECO:0000313" key="1">
    <source>
        <dbReference type="EMBL" id="KAJ9076235.1"/>
    </source>
</evidence>
<dbReference type="Proteomes" id="UP001165960">
    <property type="component" value="Unassembled WGS sequence"/>
</dbReference>
<sequence length="409" mass="46151">MNLKSKPTKSLSVSGSIFGRPMLEHFLLDPQLTHFNNGSFGTVPKVVRESRIHWLDLFETHPDLHLKANLLSEINHALDPIAAYLGTTKDNINFVHNATQGINIVLRSLELNKGDILFFLSTVYAGVKVLIDFLHEKNKVELLCVEHLPGPDELLLEAVQKTIKALEKEGKRIKVAVIDAISSVPGLILPYNDLAKILKAHGALVLIDGAHAFGQIPLNLDETHADYVVTNLHKWGYAYRPCAILYAKKERQNALYPTIITYGYGSNNFKETFAWPGTIDFTCWLSSPAALNFRLGLGDAEMRNYMHELAWQGGQKIASAFKTEVLGLKHQTGFMVNVAFPFVLRPGIDAKFENLMWEQFKFRVKVFMYNHRTWIRVSAQIFLEMEDFDRLAQALVTALPSILHMNPSL</sequence>
<comment type="caution">
    <text evidence="1">The sequence shown here is derived from an EMBL/GenBank/DDBJ whole genome shotgun (WGS) entry which is preliminary data.</text>
</comment>
<proteinExistence type="predicted"/>
<protein>
    <submittedName>
        <fullName evidence="1">Uncharacterized protein</fullName>
    </submittedName>
</protein>
<reference evidence="1" key="1">
    <citation type="submission" date="2022-04" db="EMBL/GenBank/DDBJ databases">
        <title>Genome of the entomopathogenic fungus Entomophthora muscae.</title>
        <authorList>
            <person name="Elya C."/>
            <person name="Lovett B.R."/>
            <person name="Lee E."/>
            <person name="Macias A.M."/>
            <person name="Hajek A.E."/>
            <person name="De Bivort B.L."/>
            <person name="Kasson M.T."/>
            <person name="De Fine Licht H.H."/>
            <person name="Stajich J.E."/>
        </authorList>
    </citation>
    <scope>NUCLEOTIDE SEQUENCE</scope>
    <source>
        <strain evidence="1">Berkeley</strain>
    </source>
</reference>